<sequence>MVPNILQVKLVFWRNESNEAFNPQETLRNITNAVSNLFDDCPCKWRNGVGEVFQDAEGDTKISLSIKHNDLKDEDPCAEEAIRALCEYLFLEDQVIALDPILAGGRVLMAPFSESSMIPTDRMFGRYFALQNLHQLQSTQGLGFAMRKKFADVDGPFSSNNTKWFHSAFHAGLCVTNFFMFFNDALQSLDESTITQAEKLSDKDMKDLFEKGKWILRCAKVFASWSPKANSKCKSQLEKLDPKDKKKILLTGATPLVGGSRMLSTLHRNLGNRDPTVSESRRFVGELSNMMVKSEPLYYAANDYIDSCIGETAKSAGLTAAGIIGCGAIIAFPPAGLWALGAYFVGCGAAGGVIGHYGVSTVFDGINLHNARHVKVALRTIYAALSSCRLFLLIVLMNTKGCLDRDTGHYQQFKNMISKQCSADLDQFQKPGYVNLVIQDLVEGIERNVNRLEADLRTL</sequence>
<reference evidence="2" key="1">
    <citation type="journal article" date="2019" name="bioRxiv">
        <title>Genomics, evolutionary history and diagnostics of the Alternaria alternata species group including apple and Asian pear pathotypes.</title>
        <authorList>
            <person name="Armitage A.D."/>
            <person name="Cockerton H.M."/>
            <person name="Sreenivasaprasad S."/>
            <person name="Woodhall J.W."/>
            <person name="Lane C.R."/>
            <person name="Harrison R.J."/>
            <person name="Clarkson J.P."/>
        </authorList>
    </citation>
    <scope>NUCLEOTIDE SEQUENCE [LARGE SCALE GENOMIC DNA]</scope>
    <source>
        <strain evidence="2">FERA 635</strain>
    </source>
</reference>
<name>A0ABY0G6A7_9PLEO</name>
<proteinExistence type="predicted"/>
<protein>
    <recommendedName>
        <fullName evidence="3">Prion-inhibition and propagation HeLo domain-containing protein</fullName>
    </recommendedName>
</protein>
<comment type="caution">
    <text evidence="1">The sequence shown here is derived from an EMBL/GenBank/DDBJ whole genome shotgun (WGS) entry which is preliminary data.</text>
</comment>
<evidence type="ECO:0000313" key="1">
    <source>
        <dbReference type="EMBL" id="RYN97559.1"/>
    </source>
</evidence>
<evidence type="ECO:0000313" key="2">
    <source>
        <dbReference type="Proteomes" id="UP000293195"/>
    </source>
</evidence>
<dbReference type="EMBL" id="PDXF01000027">
    <property type="protein sequence ID" value="RYN97559.1"/>
    <property type="molecule type" value="Genomic_DNA"/>
</dbReference>
<keyword evidence="2" id="KW-1185">Reference proteome</keyword>
<organism evidence="1 2">
    <name type="scientific">Alternaria tenuissima</name>
    <dbReference type="NCBI Taxonomy" id="119927"/>
    <lineage>
        <taxon>Eukaryota</taxon>
        <taxon>Fungi</taxon>
        <taxon>Dikarya</taxon>
        <taxon>Ascomycota</taxon>
        <taxon>Pezizomycotina</taxon>
        <taxon>Dothideomycetes</taxon>
        <taxon>Pleosporomycetidae</taxon>
        <taxon>Pleosporales</taxon>
        <taxon>Pleosporineae</taxon>
        <taxon>Pleosporaceae</taxon>
        <taxon>Alternaria</taxon>
        <taxon>Alternaria sect. Alternaria</taxon>
        <taxon>Alternaria alternata complex</taxon>
    </lineage>
</organism>
<gene>
    <name evidence="1" type="ORF">AA0119_g7282</name>
</gene>
<evidence type="ECO:0008006" key="3">
    <source>
        <dbReference type="Google" id="ProtNLM"/>
    </source>
</evidence>
<dbReference type="Proteomes" id="UP000293195">
    <property type="component" value="Unassembled WGS sequence"/>
</dbReference>
<accession>A0ABY0G6A7</accession>